<protein>
    <recommendedName>
        <fullName evidence="3">Phosphodiester glycosidase domain-containing protein</fullName>
    </recommendedName>
</protein>
<dbReference type="EMBL" id="CP018911">
    <property type="protein sequence ID" value="AZU02814.1"/>
    <property type="molecule type" value="Genomic_DNA"/>
</dbReference>
<feature type="domain" description="Phosphodiester glycosidase" evidence="3">
    <location>
        <begin position="100"/>
        <end position="306"/>
    </location>
</feature>
<keyword evidence="5" id="KW-1185">Reference proteome</keyword>
<proteinExistence type="predicted"/>
<dbReference type="PANTHER" id="PTHR40446:SF2">
    <property type="entry name" value="N-ACETYLGLUCOSAMINE-1-PHOSPHODIESTER ALPHA-N-ACETYLGLUCOSAMINIDASE"/>
    <property type="match status" value="1"/>
</dbReference>
<dbReference type="AlphaFoldDB" id="A0A3T0E611"/>
<dbReference type="Pfam" id="PF09992">
    <property type="entry name" value="NAGPA"/>
    <property type="match status" value="1"/>
</dbReference>
<feature type="chain" id="PRO_5019364062" description="Phosphodiester glycosidase domain-containing protein" evidence="2">
    <location>
        <begin position="22"/>
        <end position="310"/>
    </location>
</feature>
<dbReference type="RefSeq" id="WP_127565265.1">
    <property type="nucleotide sequence ID" value="NZ_BMFB01000006.1"/>
</dbReference>
<dbReference type="Proteomes" id="UP000286954">
    <property type="component" value="Chromosome"/>
</dbReference>
<organism evidence="4 5">
    <name type="scientific">Glycocaulis alkaliphilus</name>
    <dbReference type="NCBI Taxonomy" id="1434191"/>
    <lineage>
        <taxon>Bacteria</taxon>
        <taxon>Pseudomonadati</taxon>
        <taxon>Pseudomonadota</taxon>
        <taxon>Alphaproteobacteria</taxon>
        <taxon>Maricaulales</taxon>
        <taxon>Maricaulaceae</taxon>
        <taxon>Glycocaulis</taxon>
    </lineage>
</organism>
<sequence length="310" mass="32522">MLRSLLAPCLLSLVLTAAAHAQGALVSADQCAQQRLERCQLAEGLEYHRIESSDPAERVVHVLVADMSHPGLSVGLTEPDPSAGLQYRAMRLSTFLERTGALAAINASYFLPFAGGSDGGDDYIPQEFAAAEVSGAVYVDGETVSPVDWETDRRVEAIICFEPGHAVLVAGQICPDGFASGLSSGPHLIENGEAKTPRQRPGQPEADPAVPGPGGPRTAIGLADNGTRLIMVVADGRQPGYSQGMNHAALIELFQAYGAHDAMSLDGGGSSTMGVRGETGPVIMNRPIHTRVPGRERPLGNHIAIFAVSE</sequence>
<evidence type="ECO:0000256" key="1">
    <source>
        <dbReference type="SAM" id="MobiDB-lite"/>
    </source>
</evidence>
<evidence type="ECO:0000313" key="4">
    <source>
        <dbReference type="EMBL" id="AZU02814.1"/>
    </source>
</evidence>
<dbReference type="PANTHER" id="PTHR40446">
    <property type="entry name" value="N-ACETYLGLUCOSAMINE-1-PHOSPHODIESTER ALPHA-N-ACETYLGLUCOSAMINIDASE"/>
    <property type="match status" value="1"/>
</dbReference>
<reference evidence="4 5" key="1">
    <citation type="submission" date="2016-12" db="EMBL/GenBank/DDBJ databases">
        <title>The genome of dimorphic prosthecate Glycocaulis alkaliphilus 6b-8t, isolated from crude oil dictates its adaptability in petroleum environments.</title>
        <authorList>
            <person name="Wu X.-L."/>
            <person name="Geng S."/>
        </authorList>
    </citation>
    <scope>NUCLEOTIDE SEQUENCE [LARGE SCALE GENOMIC DNA]</scope>
    <source>
        <strain evidence="4 5">6B-8</strain>
    </source>
</reference>
<dbReference type="OrthoDB" id="9809781at2"/>
<gene>
    <name evidence="4" type="ORF">X907_0266</name>
</gene>
<feature type="region of interest" description="Disordered" evidence="1">
    <location>
        <begin position="185"/>
        <end position="217"/>
    </location>
</feature>
<evidence type="ECO:0000256" key="2">
    <source>
        <dbReference type="SAM" id="SignalP"/>
    </source>
</evidence>
<dbReference type="InterPro" id="IPR018711">
    <property type="entry name" value="NAGPA"/>
</dbReference>
<keyword evidence="2" id="KW-0732">Signal</keyword>
<evidence type="ECO:0000313" key="5">
    <source>
        <dbReference type="Proteomes" id="UP000286954"/>
    </source>
</evidence>
<feature type="signal peptide" evidence="2">
    <location>
        <begin position="1"/>
        <end position="21"/>
    </location>
</feature>
<name>A0A3T0E611_9PROT</name>
<dbReference type="KEGG" id="gak:X907_0266"/>
<evidence type="ECO:0000259" key="3">
    <source>
        <dbReference type="Pfam" id="PF09992"/>
    </source>
</evidence>
<accession>A0A3T0E611</accession>